<name>A0A0A1GY18_9LACO</name>
<evidence type="ECO:0000313" key="3">
    <source>
        <dbReference type="Proteomes" id="UP000031620"/>
    </source>
</evidence>
<dbReference type="KEGG" id="lho:LOOC260_112510"/>
<dbReference type="PANTHER" id="PTHR39201">
    <property type="entry name" value="EXPORTED PROTEIN-RELATED"/>
    <property type="match status" value="1"/>
</dbReference>
<protein>
    <recommendedName>
        <fullName evidence="1">Flavodoxin-like domain-containing protein</fullName>
    </recommendedName>
</protein>
<dbReference type="InterPro" id="IPR029039">
    <property type="entry name" value="Flavoprotein-like_sf"/>
</dbReference>
<dbReference type="HOGENOM" id="CLU_068890_0_0_9"/>
<dbReference type="STRING" id="1291742.LOOC260_112510"/>
<gene>
    <name evidence="2" type="ORF">LOOC260_112510</name>
</gene>
<dbReference type="RefSeq" id="WP_041093684.1">
    <property type="nucleotide sequence ID" value="NZ_AP014680.1"/>
</dbReference>
<dbReference type="EMBL" id="AP014680">
    <property type="protein sequence ID" value="BAP85789.1"/>
    <property type="molecule type" value="Genomic_DNA"/>
</dbReference>
<dbReference type="Pfam" id="PF12682">
    <property type="entry name" value="Flavodoxin_4"/>
    <property type="match status" value="1"/>
</dbReference>
<organism evidence="2 3">
    <name type="scientific">Paucilactobacillus hokkaidonensis JCM 18461</name>
    <dbReference type="NCBI Taxonomy" id="1291742"/>
    <lineage>
        <taxon>Bacteria</taxon>
        <taxon>Bacillati</taxon>
        <taxon>Bacillota</taxon>
        <taxon>Bacilli</taxon>
        <taxon>Lactobacillales</taxon>
        <taxon>Lactobacillaceae</taxon>
        <taxon>Paucilactobacillus</taxon>
    </lineage>
</organism>
<dbReference type="GO" id="GO:0010181">
    <property type="term" value="F:FMN binding"/>
    <property type="evidence" value="ECO:0007669"/>
    <property type="project" value="InterPro"/>
</dbReference>
<accession>A0A0A1GY18</accession>
<evidence type="ECO:0000313" key="2">
    <source>
        <dbReference type="EMBL" id="BAP85789.1"/>
    </source>
</evidence>
<dbReference type="InterPro" id="IPR008254">
    <property type="entry name" value="Flavodoxin/NO_synth"/>
</dbReference>
<feature type="domain" description="Flavodoxin-like" evidence="1">
    <location>
        <begin position="24"/>
        <end position="166"/>
    </location>
</feature>
<proteinExistence type="predicted"/>
<dbReference type="AlphaFoldDB" id="A0A0A1GY18"/>
<dbReference type="PANTHER" id="PTHR39201:SF1">
    <property type="entry name" value="FLAVODOXIN-LIKE DOMAIN-CONTAINING PROTEIN"/>
    <property type="match status" value="1"/>
</dbReference>
<evidence type="ECO:0000259" key="1">
    <source>
        <dbReference type="Pfam" id="PF12682"/>
    </source>
</evidence>
<dbReference type="SUPFAM" id="SSF52218">
    <property type="entry name" value="Flavoproteins"/>
    <property type="match status" value="1"/>
</dbReference>
<dbReference type="GO" id="GO:0016651">
    <property type="term" value="F:oxidoreductase activity, acting on NAD(P)H"/>
    <property type="evidence" value="ECO:0007669"/>
    <property type="project" value="UniProtKB-ARBA"/>
</dbReference>
<sequence>MAVIIYFSRSGQNKQSGALQYINVGNTAIVAGKLEQQIGCKSVALQTIEPYETDYEATLQRSKKEEEQDKLVEIEPSDFDLTAEKQIFLGFPIWWSTIPNVVKTFLASNDLSETEIYPFCTHEGSQFGHSLDVIKLLAPQARVHSGLAVRGSKVYRSDQAITNWLKCIDVAVIK</sequence>
<dbReference type="Proteomes" id="UP000031620">
    <property type="component" value="Chromosome"/>
</dbReference>
<dbReference type="Gene3D" id="3.40.50.360">
    <property type="match status" value="1"/>
</dbReference>
<reference evidence="2 3" key="1">
    <citation type="submission" date="2014-11" db="EMBL/GenBank/DDBJ databases">
        <title>Complete genome sequence and analysis of Lactobacillus hokkaidonensis LOOC260T.</title>
        <authorList>
            <person name="Tanizawa Y."/>
            <person name="Tohno M."/>
            <person name="Kaminuma E."/>
            <person name="Nakamura Y."/>
            <person name="Arita M."/>
        </authorList>
    </citation>
    <scope>NUCLEOTIDE SEQUENCE [LARGE SCALE GENOMIC DNA]</scope>
    <source>
        <strain evidence="2 3">LOOC260</strain>
    </source>
</reference>